<feature type="transmembrane region" description="Helical" evidence="1">
    <location>
        <begin position="296"/>
        <end position="319"/>
    </location>
</feature>
<sequence>MGKRGYLAYGIAVLLSLYLAAFFSRLYVPERQLFLDTDSLKDQKVMAFVYDEAPVELLPAGDETYAGVIRSGESELQVSVRLRDSVPERCTVAGEEKAFIPVSRYITSEDYLGTYCVKLGAQTTKRLQAGVLLFVGLLALFTFALRENRRAGRDKALFTYSDAAVRAIGRKPILLSFVVTAISLVIFYGCDLKPLSESIILWQKGIDLFQLFACINPYKSVELYSWQYEGMMLAGYGLPSYLLYPTLGGFQPGAYHWLQSFLYKMLNMLLMNGTVLSLISFLLERGFLKEERAREVYYFSVFNPLCFWIAIIFIQFDMLPVYCTLLGLLLLSDVRKNKWSAALFLGFGVACKVTYLMLLPSMAFLMLTLFVRDKKARKDWLLFGLGFGCLLFVFLLLPRILPTALHLAYRDLPQTRRLWRLAFPLVSTEIRTYAAIVGLVIAFLWSVLHWDTKAAMPIQILRTVLMLAVIMFTFSSLTLSTPSFYLVSLPAFVLLVRQSRNRYECVLKSMLSLLVVTQFLLRPEGDITATLWFFGKTPVFTRVLQAVEASGKALWWKSFLYSVSYGAMLVYLKLFWDLVCKTAESWQGE</sequence>
<evidence type="ECO:0000313" key="2">
    <source>
        <dbReference type="EMBL" id="EHO16577.1"/>
    </source>
</evidence>
<organism evidence="2 3">
    <name type="scientific">Stomatobaculum longum</name>
    <dbReference type="NCBI Taxonomy" id="796942"/>
    <lineage>
        <taxon>Bacteria</taxon>
        <taxon>Bacillati</taxon>
        <taxon>Bacillota</taxon>
        <taxon>Clostridia</taxon>
        <taxon>Lachnospirales</taxon>
        <taxon>Lachnospiraceae</taxon>
        <taxon>Stomatobaculum</taxon>
    </lineage>
</organism>
<feature type="transmembrane region" description="Helical" evidence="1">
    <location>
        <begin position="265"/>
        <end position="284"/>
    </location>
</feature>
<feature type="transmembrane region" description="Helical" evidence="1">
    <location>
        <begin position="460"/>
        <end position="477"/>
    </location>
</feature>
<dbReference type="AlphaFoldDB" id="A0AA36Y4P2"/>
<dbReference type="Proteomes" id="UP000018466">
    <property type="component" value="Unassembled WGS sequence"/>
</dbReference>
<evidence type="ECO:0000256" key="1">
    <source>
        <dbReference type="SAM" id="Phobius"/>
    </source>
</evidence>
<feature type="transmembrane region" description="Helical" evidence="1">
    <location>
        <begin position="339"/>
        <end position="359"/>
    </location>
</feature>
<keyword evidence="1" id="KW-0812">Transmembrane</keyword>
<protein>
    <submittedName>
        <fullName evidence="2">Uncharacterized protein</fullName>
    </submittedName>
</protein>
<feature type="transmembrane region" description="Helical" evidence="1">
    <location>
        <begin position="173"/>
        <end position="189"/>
    </location>
</feature>
<feature type="transmembrane region" description="Helical" evidence="1">
    <location>
        <begin position="127"/>
        <end position="145"/>
    </location>
</feature>
<comment type="caution">
    <text evidence="2">The sequence shown here is derived from an EMBL/GenBank/DDBJ whole genome shotgun (WGS) entry which is preliminary data.</text>
</comment>
<feature type="transmembrane region" description="Helical" evidence="1">
    <location>
        <begin position="7"/>
        <end position="28"/>
    </location>
</feature>
<keyword evidence="1" id="KW-1133">Transmembrane helix</keyword>
<reference evidence="2 3" key="1">
    <citation type="submission" date="2011-10" db="EMBL/GenBank/DDBJ databases">
        <title>The Genome Sequence of Lachnospiraceae bacterium ACC2.</title>
        <authorList>
            <consortium name="The Broad Institute Genome Sequencing Platform"/>
            <person name="Earl A."/>
            <person name="Ward D."/>
            <person name="Feldgarden M."/>
            <person name="Gevers D."/>
            <person name="Sizova M."/>
            <person name="Hazen A."/>
            <person name="Epstein S."/>
            <person name="Young S.K."/>
            <person name="Zeng Q."/>
            <person name="Gargeya S."/>
            <person name="Fitzgerald M."/>
            <person name="Haas B."/>
            <person name="Abouelleil A."/>
            <person name="Alvarado L."/>
            <person name="Arachchi H.M."/>
            <person name="Berlin A."/>
            <person name="Brown A."/>
            <person name="Chapman S.B."/>
            <person name="Chen Z."/>
            <person name="Dunbar C."/>
            <person name="Freedman E."/>
            <person name="Gearin G."/>
            <person name="Goldberg J."/>
            <person name="Griggs A."/>
            <person name="Gujja S."/>
            <person name="Heiman D."/>
            <person name="Howarth C."/>
            <person name="Larson L."/>
            <person name="Lui A."/>
            <person name="MacDonald P.J.P."/>
            <person name="Montmayeur A."/>
            <person name="Murphy C."/>
            <person name="Neiman D."/>
            <person name="Pearson M."/>
            <person name="Priest M."/>
            <person name="Roberts A."/>
            <person name="Saif S."/>
            <person name="Shea T."/>
            <person name="Shenoy N."/>
            <person name="Sisk P."/>
            <person name="Stolte C."/>
            <person name="Sykes S."/>
            <person name="Wortman J."/>
            <person name="Nusbaum C."/>
            <person name="Birren B."/>
        </authorList>
    </citation>
    <scope>NUCLEOTIDE SEQUENCE [LARGE SCALE GENOMIC DNA]</scope>
    <source>
        <strain evidence="2 3">ACC2</strain>
    </source>
</reference>
<feature type="transmembrane region" description="Helical" evidence="1">
    <location>
        <begin position="430"/>
        <end position="448"/>
    </location>
</feature>
<keyword evidence="1" id="KW-0472">Membrane</keyword>
<keyword evidence="3" id="KW-1185">Reference proteome</keyword>
<feature type="transmembrane region" description="Helical" evidence="1">
    <location>
        <begin position="380"/>
        <end position="401"/>
    </location>
</feature>
<evidence type="ECO:0000313" key="3">
    <source>
        <dbReference type="Proteomes" id="UP000018466"/>
    </source>
</evidence>
<accession>A0AA36Y4P2</accession>
<gene>
    <name evidence="2" type="ORF">HMPREF9623_01276</name>
</gene>
<proteinExistence type="predicted"/>
<name>A0AA36Y4P2_9FIRM</name>
<dbReference type="EMBL" id="AGEL01000007">
    <property type="protein sequence ID" value="EHO16577.1"/>
    <property type="molecule type" value="Genomic_DNA"/>
</dbReference>